<feature type="transmembrane region" description="Helical" evidence="7">
    <location>
        <begin position="258"/>
        <end position="277"/>
    </location>
</feature>
<dbReference type="GO" id="GO:0005886">
    <property type="term" value="C:plasma membrane"/>
    <property type="evidence" value="ECO:0007669"/>
    <property type="project" value="UniProtKB-SubCell"/>
</dbReference>
<feature type="domain" description="VTT" evidence="9">
    <location>
        <begin position="69"/>
        <end position="187"/>
    </location>
</feature>
<keyword evidence="4 7" id="KW-1133">Transmembrane helix</keyword>
<dbReference type="RefSeq" id="WP_099262117.1">
    <property type="nucleotide sequence ID" value="NZ_NIZW01000014.1"/>
</dbReference>
<feature type="transmembrane region" description="Helical" evidence="7">
    <location>
        <begin position="204"/>
        <end position="222"/>
    </location>
</feature>
<evidence type="ECO:0000259" key="9">
    <source>
        <dbReference type="Pfam" id="PF09335"/>
    </source>
</evidence>
<feature type="transmembrane region" description="Helical" evidence="7">
    <location>
        <begin position="45"/>
        <end position="69"/>
    </location>
</feature>
<feature type="transmembrane region" description="Helical" evidence="7">
    <location>
        <begin position="81"/>
        <end position="105"/>
    </location>
</feature>
<evidence type="ECO:0000313" key="10">
    <source>
        <dbReference type="EMBL" id="PHQ33900.1"/>
    </source>
</evidence>
<dbReference type="InterPro" id="IPR006869">
    <property type="entry name" value="DUF547"/>
</dbReference>
<evidence type="ECO:0000256" key="3">
    <source>
        <dbReference type="ARBA" id="ARBA00022692"/>
    </source>
</evidence>
<feature type="transmembrane region" description="Helical" evidence="7">
    <location>
        <begin position="13"/>
        <end position="33"/>
    </location>
</feature>
<organism evidence="10 11">
    <name type="scientific">Rhodopirellula bahusiensis</name>
    <dbReference type="NCBI Taxonomy" id="2014065"/>
    <lineage>
        <taxon>Bacteria</taxon>
        <taxon>Pseudomonadati</taxon>
        <taxon>Planctomycetota</taxon>
        <taxon>Planctomycetia</taxon>
        <taxon>Pirellulales</taxon>
        <taxon>Pirellulaceae</taxon>
        <taxon>Rhodopirellula</taxon>
    </lineage>
</organism>
<feature type="compositionally biased region" description="Basic and acidic residues" evidence="6">
    <location>
        <begin position="231"/>
        <end position="241"/>
    </location>
</feature>
<keyword evidence="3 7" id="KW-0812">Transmembrane</keyword>
<dbReference type="EMBL" id="NIZW01000014">
    <property type="protein sequence ID" value="PHQ33900.1"/>
    <property type="molecule type" value="Genomic_DNA"/>
</dbReference>
<feature type="transmembrane region" description="Helical" evidence="7">
    <location>
        <begin position="164"/>
        <end position="184"/>
    </location>
</feature>
<comment type="subcellular location">
    <subcellularLocation>
        <location evidence="1">Cell membrane</location>
        <topology evidence="1">Multi-pass membrane protein</topology>
    </subcellularLocation>
</comment>
<dbReference type="OrthoDB" id="526867at2"/>
<dbReference type="PANTHER" id="PTHR12677">
    <property type="entry name" value="GOLGI APPARATUS MEMBRANE PROTEIN TVP38-RELATED"/>
    <property type="match status" value="1"/>
</dbReference>
<accession>A0A2G1W4Z5</accession>
<protein>
    <submittedName>
        <fullName evidence="10">Uncharacterized protein</fullName>
    </submittedName>
</protein>
<dbReference type="Pfam" id="PF09335">
    <property type="entry name" value="VTT_dom"/>
    <property type="match status" value="1"/>
</dbReference>
<dbReference type="AlphaFoldDB" id="A0A2G1W4Z5"/>
<evidence type="ECO:0000313" key="11">
    <source>
        <dbReference type="Proteomes" id="UP000225740"/>
    </source>
</evidence>
<gene>
    <name evidence="10" type="ORF">CEE69_18525</name>
</gene>
<dbReference type="Proteomes" id="UP000225740">
    <property type="component" value="Unassembled WGS sequence"/>
</dbReference>
<evidence type="ECO:0000256" key="7">
    <source>
        <dbReference type="SAM" id="Phobius"/>
    </source>
</evidence>
<evidence type="ECO:0000256" key="2">
    <source>
        <dbReference type="ARBA" id="ARBA00022475"/>
    </source>
</evidence>
<evidence type="ECO:0000256" key="5">
    <source>
        <dbReference type="ARBA" id="ARBA00023136"/>
    </source>
</evidence>
<feature type="region of interest" description="Disordered" evidence="6">
    <location>
        <begin position="231"/>
        <end position="255"/>
    </location>
</feature>
<evidence type="ECO:0000256" key="6">
    <source>
        <dbReference type="SAM" id="MobiDB-lite"/>
    </source>
</evidence>
<dbReference type="InterPro" id="IPR032816">
    <property type="entry name" value="VTT_dom"/>
</dbReference>
<comment type="caution">
    <text evidence="10">The sequence shown here is derived from an EMBL/GenBank/DDBJ whole genome shotgun (WGS) entry which is preliminary data.</text>
</comment>
<evidence type="ECO:0000256" key="1">
    <source>
        <dbReference type="ARBA" id="ARBA00004651"/>
    </source>
</evidence>
<evidence type="ECO:0000259" key="8">
    <source>
        <dbReference type="Pfam" id="PF04784"/>
    </source>
</evidence>
<feature type="domain" description="DUF547" evidence="8">
    <location>
        <begin position="355"/>
        <end position="459"/>
    </location>
</feature>
<name>A0A2G1W4Z5_9BACT</name>
<proteinExistence type="predicted"/>
<keyword evidence="11" id="KW-1185">Reference proteome</keyword>
<dbReference type="PANTHER" id="PTHR12677:SF59">
    <property type="entry name" value="GOLGI APPARATUS MEMBRANE PROTEIN TVP38-RELATED"/>
    <property type="match status" value="1"/>
</dbReference>
<dbReference type="InterPro" id="IPR015414">
    <property type="entry name" value="TMEM64"/>
</dbReference>
<reference evidence="10 11" key="1">
    <citation type="submission" date="2017-06" db="EMBL/GenBank/DDBJ databases">
        <title>Description of Rhodopirellula bahusiensis sp. nov.</title>
        <authorList>
            <person name="Kizina J."/>
            <person name="Harder J."/>
        </authorList>
    </citation>
    <scope>NUCLEOTIDE SEQUENCE [LARGE SCALE GENOMIC DNA]</scope>
    <source>
        <strain evidence="10 11">SWK21</strain>
    </source>
</reference>
<dbReference type="GeneID" id="90610025"/>
<dbReference type="Pfam" id="PF04784">
    <property type="entry name" value="DUF547"/>
    <property type="match status" value="1"/>
</dbReference>
<evidence type="ECO:0000256" key="4">
    <source>
        <dbReference type="ARBA" id="ARBA00022989"/>
    </source>
</evidence>
<sequence>MPTETSIAKLNQFIRWGSVAAILIAVLVIFRTLPINLVTSAMNEWIGGLGWWGPIVLVLLYIVATILFVPGTILTLAAGAIFGLAVGTIVVSIGSTVGAALAFLISRYVAREKVAKLAEDNRRFAAIDRAIEEGGWKIVGLLRLSPALPFNLQNYLYGLTPIRFWPYVFTSWLAMLPATFLYVYLGHITGAAVSADRERTPAEWAMLAVGLLATIAVTIYVTRLASRKLNEQVDQDQRDDTETLNEPKPTEDPNTRRTFALAGLALASVLFATYVSMNSERIKQTVTGWFGPPAVESTESHDVNPAGPSIDHSLLSELLASHVQEGGWVNYEALRDDTGKLDRYLSVVASAPWDKLGRDEKLALLLNGYNASTLKLILDHYPVQSIKDIPAADRWDAVRWNIGGNTWSLNQIEHEQIRPHFKEPRIHFALVCAAVGCPPLRREAYDADRLDEQLEDQTQIVHDHATWFEYLNGDNELRLTKLYDWYGDDFTQAAESIPRFAASYSQPLQRSIDSDQTPTITWLPYDWSLNSNLNRQPR</sequence>
<keyword evidence="5 7" id="KW-0472">Membrane</keyword>
<keyword evidence="2" id="KW-1003">Cell membrane</keyword>